<evidence type="ECO:0000313" key="4">
    <source>
        <dbReference type="Proteomes" id="UP000244880"/>
    </source>
</evidence>
<dbReference type="EMBL" id="OMOR01000001">
    <property type="protein sequence ID" value="SPH22075.1"/>
    <property type="molecule type" value="Genomic_DNA"/>
</dbReference>
<dbReference type="SUPFAM" id="SSF54637">
    <property type="entry name" value="Thioesterase/thiol ester dehydrase-isomerase"/>
    <property type="match status" value="1"/>
</dbReference>
<dbReference type="InterPro" id="IPR003736">
    <property type="entry name" value="PAAI_dom"/>
</dbReference>
<evidence type="ECO:0000313" key="3">
    <source>
        <dbReference type="EMBL" id="SPH22075.1"/>
    </source>
</evidence>
<accession>A0A2R8BGE7</accession>
<gene>
    <name evidence="3" type="ORF">ASD8599_02822</name>
</gene>
<evidence type="ECO:0000256" key="1">
    <source>
        <dbReference type="ARBA" id="ARBA00022801"/>
    </source>
</evidence>
<feature type="domain" description="Thioesterase" evidence="2">
    <location>
        <begin position="50"/>
        <end position="116"/>
    </location>
</feature>
<dbReference type="Proteomes" id="UP000244880">
    <property type="component" value="Unassembled WGS sequence"/>
</dbReference>
<dbReference type="CDD" id="cd03443">
    <property type="entry name" value="PaaI_thioesterase"/>
    <property type="match status" value="1"/>
</dbReference>
<sequence length="136" mass="14508">MTPEKAQAILDENFAPWVRALDPRVTKISSAGAVLEIPITDQITRMGDIVSGQTMATLADTAMVFACIGDLGTLEPVATVTLDTQFLRPGSGRMLRAEASVTRTGKAMIFTRCVLTTWPGGKDVAHATATFARPTK</sequence>
<dbReference type="GO" id="GO:0016289">
    <property type="term" value="F:acyl-CoA hydrolase activity"/>
    <property type="evidence" value="ECO:0007669"/>
    <property type="project" value="UniProtKB-ARBA"/>
</dbReference>
<dbReference type="Gene3D" id="3.10.129.10">
    <property type="entry name" value="Hotdog Thioesterase"/>
    <property type="match status" value="1"/>
</dbReference>
<organism evidence="3 4">
    <name type="scientific">Ascidiaceihabitans donghaensis</name>
    <dbReference type="NCBI Taxonomy" id="1510460"/>
    <lineage>
        <taxon>Bacteria</taxon>
        <taxon>Pseudomonadati</taxon>
        <taxon>Pseudomonadota</taxon>
        <taxon>Alphaproteobacteria</taxon>
        <taxon>Rhodobacterales</taxon>
        <taxon>Paracoccaceae</taxon>
        <taxon>Ascidiaceihabitans</taxon>
    </lineage>
</organism>
<dbReference type="InterPro" id="IPR029069">
    <property type="entry name" value="HotDog_dom_sf"/>
</dbReference>
<reference evidence="3 4" key="1">
    <citation type="submission" date="2018-03" db="EMBL/GenBank/DDBJ databases">
        <authorList>
            <person name="Keele B.F."/>
        </authorList>
    </citation>
    <scope>NUCLEOTIDE SEQUENCE [LARGE SCALE GENOMIC DNA]</scope>
    <source>
        <strain evidence="3 4">CECT 8599</strain>
    </source>
</reference>
<dbReference type="Pfam" id="PF03061">
    <property type="entry name" value="4HBT"/>
    <property type="match status" value="1"/>
</dbReference>
<keyword evidence="4" id="KW-1185">Reference proteome</keyword>
<keyword evidence="1" id="KW-0378">Hydrolase</keyword>
<name>A0A2R8BGE7_9RHOB</name>
<dbReference type="RefSeq" id="WP_108829073.1">
    <property type="nucleotide sequence ID" value="NZ_OMOR01000001.1"/>
</dbReference>
<dbReference type="InterPro" id="IPR006683">
    <property type="entry name" value="Thioestr_dom"/>
</dbReference>
<dbReference type="NCBIfam" id="TIGR00369">
    <property type="entry name" value="unchar_dom_1"/>
    <property type="match status" value="1"/>
</dbReference>
<dbReference type="OrthoDB" id="8588611at2"/>
<dbReference type="AlphaFoldDB" id="A0A2R8BGE7"/>
<evidence type="ECO:0000259" key="2">
    <source>
        <dbReference type="Pfam" id="PF03061"/>
    </source>
</evidence>
<protein>
    <recommendedName>
        <fullName evidence="2">Thioesterase domain-containing protein</fullName>
    </recommendedName>
</protein>
<proteinExistence type="predicted"/>